<keyword evidence="1" id="KW-0472">Membrane</keyword>
<sequence>MEDGGLSFTVASVMEDVLQQHGNGLRNHYLESRRAEEAVTMNANVTPGFEKLCSLRLLCMIVFTCIVELVVLWLDRIRDKVVVVRLKVKTLVEMTPAILKARLYREEGEKIVEKLKALGVKVKINIL</sequence>
<feature type="transmembrane region" description="Helical" evidence="1">
    <location>
        <begin position="55"/>
        <end position="74"/>
    </location>
</feature>
<dbReference type="Proteomes" id="UP000694251">
    <property type="component" value="Chromosome 9"/>
</dbReference>
<protein>
    <submittedName>
        <fullName evidence="2">Ribosomal protein L7/L12 C-terminal</fullName>
    </submittedName>
</protein>
<organism evidence="2 3">
    <name type="scientific">Arabidopsis suecica</name>
    <name type="common">Swedish thale-cress</name>
    <name type="synonym">Cardaminopsis suecica</name>
    <dbReference type="NCBI Taxonomy" id="45249"/>
    <lineage>
        <taxon>Eukaryota</taxon>
        <taxon>Viridiplantae</taxon>
        <taxon>Streptophyta</taxon>
        <taxon>Embryophyta</taxon>
        <taxon>Tracheophyta</taxon>
        <taxon>Spermatophyta</taxon>
        <taxon>Magnoliopsida</taxon>
        <taxon>eudicotyledons</taxon>
        <taxon>Gunneridae</taxon>
        <taxon>Pentapetalae</taxon>
        <taxon>rosids</taxon>
        <taxon>malvids</taxon>
        <taxon>Brassicales</taxon>
        <taxon>Brassicaceae</taxon>
        <taxon>Camelineae</taxon>
        <taxon>Arabidopsis</taxon>
    </lineage>
</organism>
<keyword evidence="3" id="KW-1185">Reference proteome</keyword>
<keyword evidence="2" id="KW-0687">Ribonucleoprotein</keyword>
<evidence type="ECO:0000313" key="2">
    <source>
        <dbReference type="EMBL" id="KAG7572217.1"/>
    </source>
</evidence>
<name>A0A8T2AHI0_ARASU</name>
<keyword evidence="1" id="KW-0812">Transmembrane</keyword>
<keyword evidence="1" id="KW-1133">Transmembrane helix</keyword>
<keyword evidence="2" id="KW-0689">Ribosomal protein</keyword>
<accession>A0A8T2AHI0</accession>
<dbReference type="AlphaFoldDB" id="A0A8T2AHI0"/>
<reference evidence="2 3" key="1">
    <citation type="submission" date="2020-12" db="EMBL/GenBank/DDBJ databases">
        <title>Concerted genomic and epigenomic changes stabilize Arabidopsis allopolyploids.</title>
        <authorList>
            <person name="Chen Z."/>
        </authorList>
    </citation>
    <scope>NUCLEOTIDE SEQUENCE [LARGE SCALE GENOMIC DNA]</scope>
    <source>
        <strain evidence="2">As9502</strain>
        <tissue evidence="2">Leaf</tissue>
    </source>
</reference>
<dbReference type="EMBL" id="JAEFBJ010000009">
    <property type="protein sequence ID" value="KAG7572217.1"/>
    <property type="molecule type" value="Genomic_DNA"/>
</dbReference>
<dbReference type="GO" id="GO:0005840">
    <property type="term" value="C:ribosome"/>
    <property type="evidence" value="ECO:0007669"/>
    <property type="project" value="UniProtKB-KW"/>
</dbReference>
<comment type="caution">
    <text evidence="2">The sequence shown here is derived from an EMBL/GenBank/DDBJ whole genome shotgun (WGS) entry which is preliminary data.</text>
</comment>
<proteinExistence type="predicted"/>
<gene>
    <name evidence="2" type="ORF">ISN44_As09g005990</name>
</gene>
<evidence type="ECO:0000256" key="1">
    <source>
        <dbReference type="SAM" id="Phobius"/>
    </source>
</evidence>
<evidence type="ECO:0000313" key="3">
    <source>
        <dbReference type="Proteomes" id="UP000694251"/>
    </source>
</evidence>